<dbReference type="Proteomes" id="UP000694545">
    <property type="component" value="Unplaced"/>
</dbReference>
<accession>A0A8D2ILW8</accession>
<dbReference type="PANTHER" id="PTHR31996">
    <property type="entry name" value="COILED-COIL DOMAIN-CONTAINING PROTEIN 115"/>
    <property type="match status" value="1"/>
</dbReference>
<organism evidence="3 4">
    <name type="scientific">Varanus komodoensis</name>
    <name type="common">Komodo dragon</name>
    <dbReference type="NCBI Taxonomy" id="61221"/>
    <lineage>
        <taxon>Eukaryota</taxon>
        <taxon>Metazoa</taxon>
        <taxon>Chordata</taxon>
        <taxon>Craniata</taxon>
        <taxon>Vertebrata</taxon>
        <taxon>Euteleostomi</taxon>
        <taxon>Lepidosauria</taxon>
        <taxon>Squamata</taxon>
        <taxon>Bifurcata</taxon>
        <taxon>Unidentata</taxon>
        <taxon>Episquamata</taxon>
        <taxon>Toxicofera</taxon>
        <taxon>Anguimorpha</taxon>
        <taxon>Paleoanguimorpha</taxon>
        <taxon>Varanoidea</taxon>
        <taxon>Varanidae</taxon>
        <taxon>Varanus</taxon>
    </lineage>
</organism>
<dbReference type="Ensembl" id="ENSVKKT00000002361.1">
    <property type="protein sequence ID" value="ENSVKKP00000002288.1"/>
    <property type="gene ID" value="ENSVKKG00000001748.1"/>
</dbReference>
<evidence type="ECO:0000256" key="2">
    <source>
        <dbReference type="SAM" id="MobiDB-lite"/>
    </source>
</evidence>
<dbReference type="OMA" id="RMEPRVC"/>
<dbReference type="GO" id="GO:0070072">
    <property type="term" value="P:vacuolar proton-transporting V-type ATPase complex assembly"/>
    <property type="evidence" value="ECO:0007669"/>
    <property type="project" value="InterPro"/>
</dbReference>
<feature type="region of interest" description="Disordered" evidence="2">
    <location>
        <begin position="97"/>
        <end position="118"/>
    </location>
</feature>
<dbReference type="InterPro" id="IPR040357">
    <property type="entry name" value="Vma22/CCDC115"/>
</dbReference>
<evidence type="ECO:0000313" key="4">
    <source>
        <dbReference type="Proteomes" id="UP000694545"/>
    </source>
</evidence>
<dbReference type="GO" id="GO:0051082">
    <property type="term" value="F:unfolded protein binding"/>
    <property type="evidence" value="ECO:0007669"/>
    <property type="project" value="TreeGrafter"/>
</dbReference>
<dbReference type="AlphaFoldDB" id="A0A8D2ILW8"/>
<sequence>MGTAKVCEELDQLILHFFDTLEMLQAKREALNNLVEQGWFSKSHYAMGNKSVSTLQYGVECQVEFCIIPEDAAEQGAEGTAIVEEIGPNEQALRWQKGPGKTEDLAQTQNAATQPAEGLGHRDPLNWFGILVPQKEIPLAAEIASLQSEIETTQRHYHALRGYQQRLVLVAAC</sequence>
<protein>
    <recommendedName>
        <fullName evidence="1">Vacuolar ATPase assembly protein VMA22</fullName>
    </recommendedName>
</protein>
<reference evidence="3" key="1">
    <citation type="submission" date="2025-08" db="UniProtKB">
        <authorList>
            <consortium name="Ensembl"/>
        </authorList>
    </citation>
    <scope>IDENTIFICATION</scope>
</reference>
<evidence type="ECO:0000256" key="1">
    <source>
        <dbReference type="ARBA" id="ARBA00093634"/>
    </source>
</evidence>
<proteinExistence type="predicted"/>
<name>A0A8D2ILW8_VARKO</name>
<keyword evidence="4" id="KW-1185">Reference proteome</keyword>
<evidence type="ECO:0000313" key="3">
    <source>
        <dbReference type="Ensembl" id="ENSVKKP00000002288.1"/>
    </source>
</evidence>
<dbReference type="PANTHER" id="PTHR31996:SF2">
    <property type="entry name" value="COILED-COIL DOMAIN-CONTAINING PROTEIN 115"/>
    <property type="match status" value="1"/>
</dbReference>
<reference evidence="3" key="2">
    <citation type="submission" date="2025-09" db="UniProtKB">
        <authorList>
            <consortium name="Ensembl"/>
        </authorList>
    </citation>
    <scope>IDENTIFICATION</scope>
</reference>